<name>A0A7U6GFV2_CALEA</name>
<dbReference type="Gene3D" id="3.30.450.90">
    <property type="match status" value="1"/>
</dbReference>
<feature type="domain" description="Bacterial type II secretion system protein E" evidence="2">
    <location>
        <begin position="194"/>
        <end position="208"/>
    </location>
</feature>
<dbReference type="KEGG" id="cex:CSE_14730"/>
<dbReference type="PANTHER" id="PTHR30486:SF16">
    <property type="entry name" value="TWITCHING MOTILITY PROTEIN PILT"/>
    <property type="match status" value="1"/>
</dbReference>
<dbReference type="Gene3D" id="3.40.50.300">
    <property type="entry name" value="P-loop containing nucleotide triphosphate hydrolases"/>
    <property type="match status" value="1"/>
</dbReference>
<sequence>MMNINEILTLAADHKASDIHLTVGLPPVLRINKELVYLEADPLTPEDIAEMMYSIMTDKQKELFREKLEYDFSYGLKGLARFRVNVFMQRGSVAAAFRRIPFEIPPLDSLGVPKIAHKIIEEERGFVLVTGPTGHGKSTTLAAMIDEINMKFSKHIVTIEDPIEYLFRHKRSVVVQRELGSDTLSFPSALRAALREDPDVILVGEMRDLDTISTALTAAETGHLVFATLHTNSAAQSIDRIVDVFPPHQQEQVKMQLSSVLLAIFSQQLIQKKDKKGLVLATEVLIATPAVRNLIREGKTHMIPSIIQTSSNVGMQTMEQSLKELVLRGDITYEDGLRYAFNKENFVHLMER</sequence>
<dbReference type="InterPro" id="IPR027417">
    <property type="entry name" value="P-loop_NTPase"/>
</dbReference>
<dbReference type="InterPro" id="IPR001482">
    <property type="entry name" value="T2SS/T4SS_dom"/>
</dbReference>
<dbReference type="PANTHER" id="PTHR30486">
    <property type="entry name" value="TWITCHING MOTILITY PROTEIN PILT"/>
    <property type="match status" value="1"/>
</dbReference>
<reference evidence="3 4" key="1">
    <citation type="submission" date="2011-01" db="EMBL/GenBank/DDBJ databases">
        <title>Whole genome sequence of Caldisericum exile AZM16c01.</title>
        <authorList>
            <person name="Narita-Yamada S."/>
            <person name="Kawakoshi A."/>
            <person name="Nakamura S."/>
            <person name="Sasagawa M."/>
            <person name="Fukada J."/>
            <person name="Sekine M."/>
            <person name="Kato Y."/>
            <person name="Fukai R."/>
            <person name="Sasaki K."/>
            <person name="Hanamaki A."/>
            <person name="Narita H."/>
            <person name="Konno Y."/>
            <person name="Mori K."/>
            <person name="Yamazaki S."/>
            <person name="Suzuki K."/>
            <person name="Fujita N."/>
        </authorList>
    </citation>
    <scope>NUCLEOTIDE SEQUENCE [LARGE SCALE GENOMIC DNA]</scope>
    <source>
        <strain evidence="4">DSM 21853 / NBRC 104410 / AZM16c01</strain>
    </source>
</reference>
<dbReference type="Proteomes" id="UP000004793">
    <property type="component" value="Chromosome"/>
</dbReference>
<dbReference type="CDD" id="cd01131">
    <property type="entry name" value="PilT"/>
    <property type="match status" value="1"/>
</dbReference>
<dbReference type="NCBIfam" id="TIGR01420">
    <property type="entry name" value="pilT_fam"/>
    <property type="match status" value="1"/>
</dbReference>
<dbReference type="EMBL" id="AP012051">
    <property type="protein sequence ID" value="BAL81599.1"/>
    <property type="molecule type" value="Genomic_DNA"/>
</dbReference>
<evidence type="ECO:0000259" key="2">
    <source>
        <dbReference type="PROSITE" id="PS00662"/>
    </source>
</evidence>
<dbReference type="GO" id="GO:0005524">
    <property type="term" value="F:ATP binding"/>
    <property type="evidence" value="ECO:0007669"/>
    <property type="project" value="InterPro"/>
</dbReference>
<organism evidence="3 4">
    <name type="scientific">Caldisericum exile (strain DSM 21853 / NBRC 104410 / AZM16c01)</name>
    <dbReference type="NCBI Taxonomy" id="511051"/>
    <lineage>
        <taxon>Bacteria</taxon>
        <taxon>Pseudomonadati</taxon>
        <taxon>Caldisericota/Cryosericota group</taxon>
        <taxon>Caldisericota</taxon>
        <taxon>Caldisericia</taxon>
        <taxon>Caldisericales</taxon>
        <taxon>Caldisericaceae</taxon>
        <taxon>Caldisericum</taxon>
    </lineage>
</organism>
<protein>
    <submittedName>
        <fullName evidence="3">Twitching motility protein</fullName>
    </submittedName>
</protein>
<accession>A0A7U6GFV2</accession>
<evidence type="ECO:0000256" key="1">
    <source>
        <dbReference type="ARBA" id="ARBA00006611"/>
    </source>
</evidence>
<evidence type="ECO:0000313" key="3">
    <source>
        <dbReference type="EMBL" id="BAL81599.1"/>
    </source>
</evidence>
<comment type="similarity">
    <text evidence="1">Belongs to the GSP E family.</text>
</comment>
<proteinExistence type="inferred from homology"/>
<evidence type="ECO:0000313" key="4">
    <source>
        <dbReference type="Proteomes" id="UP000004793"/>
    </source>
</evidence>
<dbReference type="InterPro" id="IPR006321">
    <property type="entry name" value="PilT/PilU"/>
</dbReference>
<gene>
    <name evidence="3" type="primary">pilT</name>
    <name evidence="3" type="ordered locus">CSE_14730</name>
</gene>
<dbReference type="SUPFAM" id="SSF52540">
    <property type="entry name" value="P-loop containing nucleoside triphosphate hydrolases"/>
    <property type="match status" value="1"/>
</dbReference>
<keyword evidence="4" id="KW-1185">Reference proteome</keyword>
<dbReference type="GO" id="GO:0016887">
    <property type="term" value="F:ATP hydrolysis activity"/>
    <property type="evidence" value="ECO:0007669"/>
    <property type="project" value="InterPro"/>
</dbReference>
<dbReference type="PROSITE" id="PS00662">
    <property type="entry name" value="T2SP_E"/>
    <property type="match status" value="1"/>
</dbReference>
<dbReference type="InterPro" id="IPR050921">
    <property type="entry name" value="T4SS_GSP_E_ATPase"/>
</dbReference>
<dbReference type="AlphaFoldDB" id="A0A7U6GFV2"/>
<dbReference type="Pfam" id="PF00437">
    <property type="entry name" value="T2SSE"/>
    <property type="match status" value="1"/>
</dbReference>